<dbReference type="NCBIfam" id="TIGR03696">
    <property type="entry name" value="Rhs_assc_core"/>
    <property type="match status" value="1"/>
</dbReference>
<dbReference type="Gene3D" id="2.180.10.10">
    <property type="entry name" value="RHS repeat-associated core"/>
    <property type="match status" value="2"/>
</dbReference>
<dbReference type="EMBL" id="CP163429">
    <property type="protein sequence ID" value="XDP97194.1"/>
    <property type="molecule type" value="Genomic_DNA"/>
</dbReference>
<evidence type="ECO:0000256" key="4">
    <source>
        <dbReference type="SAM" id="Phobius"/>
    </source>
</evidence>
<keyword evidence="1" id="KW-0677">Repeat</keyword>
<feature type="region of interest" description="Disordered" evidence="3">
    <location>
        <begin position="139"/>
        <end position="187"/>
    </location>
</feature>
<dbReference type="InterPro" id="IPR050708">
    <property type="entry name" value="T6SS_VgrG/RHS"/>
</dbReference>
<keyword evidence="4" id="KW-1133">Transmembrane helix</keyword>
<evidence type="ECO:0000313" key="8">
    <source>
        <dbReference type="EMBL" id="XDP97194.1"/>
    </source>
</evidence>
<feature type="domain" description="RHS protein conserved region" evidence="5">
    <location>
        <begin position="1281"/>
        <end position="1310"/>
    </location>
</feature>
<dbReference type="Pfam" id="PF03527">
    <property type="entry name" value="RHS"/>
    <property type="match status" value="1"/>
</dbReference>
<dbReference type="PANTHER" id="PTHR32305">
    <property type="match status" value="1"/>
</dbReference>
<dbReference type="Pfam" id="PF20148">
    <property type="entry name" value="DUF6531"/>
    <property type="match status" value="1"/>
</dbReference>
<dbReference type="InterPro" id="IPR001826">
    <property type="entry name" value="RHS"/>
</dbReference>
<gene>
    <name evidence="8" type="ORF">AB5J57_28335</name>
</gene>
<feature type="region of interest" description="Disordered" evidence="3">
    <location>
        <begin position="1"/>
        <end position="23"/>
    </location>
</feature>
<evidence type="ECO:0000256" key="1">
    <source>
        <dbReference type="ARBA" id="ARBA00022737"/>
    </source>
</evidence>
<keyword evidence="2" id="KW-0175">Coiled coil</keyword>
<evidence type="ECO:0000259" key="6">
    <source>
        <dbReference type="Pfam" id="PF20148"/>
    </source>
</evidence>
<accession>A0AB39LU23</accession>
<feature type="transmembrane region" description="Helical" evidence="4">
    <location>
        <begin position="250"/>
        <end position="280"/>
    </location>
</feature>
<dbReference type="InterPro" id="IPR056823">
    <property type="entry name" value="TEN-like_YD-shell"/>
</dbReference>
<evidence type="ECO:0000256" key="3">
    <source>
        <dbReference type="SAM" id="MobiDB-lite"/>
    </source>
</evidence>
<protein>
    <submittedName>
        <fullName evidence="8">DUF6531 domain-containing protein</fullName>
    </submittedName>
</protein>
<sequence>MAGHRPSDWHVLDLDKDPTPGDPERVRRLAKFLHDFADDVSEALRLVKGMAGEGTLAEWAGKSAKVFKEEFSGVPKNLRKLEKSYAMCGDALADYWPKLERAQALADKALAKAREAQADLSSAKSKLASAESWVGRATREADKYKDDPTGSKSDADKPDEAKVRAATRDVQSAKSAQEKAQSDVTSAQNALDAAKKMAADARKMREEAARDAKSKIDEASDAGIQNRSWWEEIGDWFTDNWDSIVAACKIVVAVVGIVAMIIGGPILGAIVLIAALVVLADTLYKYSKGQASLWDVGLAALDCIPGMKGLTTLGGLAKGLKAFGKTGLKGMALGVKGLGRGTSALGRQMKKLVTRGDPIDLATGEMVMSATDVTLDGVLPLVFERHHRSRARSGRLLGPSWTCTFDQRLVLDSDGVRLVVDDGTVLHYPVPEPDVAVLPVTGPRWPLSWDGTAEGEMVVHRSETGQRLHFRPLPGRSAAELPLAAIRDRNDNSIDVAYSPDGTPSEILHHGGYRIGVTCEHGRITELALLSHPELPTLVRYAYDRRGNLSAVYNSSGLPLRFDYDDHRRITRWEDRNGVWYRFVHDGTGRCTAGQGTDGFLDYTFAYDEDARRTVAVDSLGHATHYRFNDSYQLVEETDALGHTVRQEWDDHDRLIRRIDQLGRVLELEWDDAGRLQTVRLPDGSESTARYNDLGLPVEVTEYDGAVLRQEWDARGNCVSVTTADGATTTFTRDPSGALATLRDAEGSEYRFTNNTAGQPTSAVDPLGAVITYTYDPFGRSSVVTDPSGGEIRRTWSVEGLLTSLRDADGTSEYWAYDGEGNVISHTDRMGRVTRFTYGPFDVLTSRTTPDGIRHTFTHDTELRLLRVTDSQGLTWDYRYDQVDNLVAETDFDDRTLTYSYDAARQLLSRTNAVGQTAVHSYDAVGNRTASALDSRVTTYQHDRAGRLVHAAGPDVTLSYAYDAAGRVTEESTEGRVLRTAYDALGRPVARTTPSGAVSRYAYDRAGRRTGLSTADRTLTFAHDLLGRETARTYDAGLMLVSTWDAGGLLTAQEMTAAGRTAPVTHRTYTYRPDGHVTALSDGVAGRRTFDLDPAGRAHGVRAEGWTESYAYDVHGNQTRASWPDRHPEPEGRGDRVHRGYRLVRAGRIHYEYDAAGRVVLRRRTRLSRKADIWRYTWDADDRLTAVVTPDGTVWRYLYDPLGRRVAKQRLAADERTVAEETWFTWDGPHLVEQVTTRTGSSEVSALTWERDGVRPIVQAQRSTLADAPQEVVDEQFYAMVTDLVGTPTELVSETGEVAWRADATLWGLTVDEGAGGASTPLRFPGQYADAESQLHYNFMRYYDPVAAAYISADPLGLDAGPHPRAYAPNPLTWFDYLGLLTCSENAERLAKNLAREGRAKSPGEAAAHLVPSGMKRNKAADTRALLEKYGVDINDAANGIPLGHPRPHNFTHRKDFLLRLNSHLTDVTETMTEAGYGARAIRSALRRELRSIGQQVERELAGGQPGPGAVWTA</sequence>
<feature type="domain" description="Teneurin-like YD-shell" evidence="7">
    <location>
        <begin position="856"/>
        <end position="1007"/>
    </location>
</feature>
<feature type="compositionally biased region" description="Basic and acidic residues" evidence="3">
    <location>
        <begin position="139"/>
        <end position="167"/>
    </location>
</feature>
<feature type="domain" description="DUF6531" evidence="6">
    <location>
        <begin position="356"/>
        <end position="428"/>
    </location>
</feature>
<dbReference type="Pfam" id="PF14412">
    <property type="entry name" value="AHH"/>
    <property type="match status" value="1"/>
</dbReference>
<dbReference type="NCBIfam" id="TIGR01643">
    <property type="entry name" value="YD_repeat_2x"/>
    <property type="match status" value="9"/>
</dbReference>
<dbReference type="InterPro" id="IPR032871">
    <property type="entry name" value="AHH_dom_containing"/>
</dbReference>
<dbReference type="InterPro" id="IPR045351">
    <property type="entry name" value="DUF6531"/>
</dbReference>
<evidence type="ECO:0000259" key="5">
    <source>
        <dbReference type="Pfam" id="PF03527"/>
    </source>
</evidence>
<name>A0AB39LU23_9ACTN</name>
<dbReference type="Gene3D" id="1.20.120.330">
    <property type="entry name" value="Nucleotidyltransferases domain 2"/>
    <property type="match status" value="1"/>
</dbReference>
<dbReference type="RefSeq" id="WP_369160028.1">
    <property type="nucleotide sequence ID" value="NZ_CP163429.1"/>
</dbReference>
<dbReference type="InterPro" id="IPR006530">
    <property type="entry name" value="YD"/>
</dbReference>
<evidence type="ECO:0000256" key="2">
    <source>
        <dbReference type="SAM" id="Coils"/>
    </source>
</evidence>
<dbReference type="InterPro" id="IPR022385">
    <property type="entry name" value="Rhs_assc_core"/>
</dbReference>
<dbReference type="Pfam" id="PF05593">
    <property type="entry name" value="RHS_repeat"/>
    <property type="match status" value="5"/>
</dbReference>
<keyword evidence="4" id="KW-0812">Transmembrane</keyword>
<organism evidence="8">
    <name type="scientific">Streptomyces sp. R02</name>
    <dbReference type="NCBI Taxonomy" id="3238623"/>
    <lineage>
        <taxon>Bacteria</taxon>
        <taxon>Bacillati</taxon>
        <taxon>Actinomycetota</taxon>
        <taxon>Actinomycetes</taxon>
        <taxon>Kitasatosporales</taxon>
        <taxon>Streptomycetaceae</taxon>
        <taxon>Streptomyces</taxon>
    </lineage>
</organism>
<dbReference type="Pfam" id="PF25023">
    <property type="entry name" value="TEN_YD-shell"/>
    <property type="match status" value="1"/>
</dbReference>
<dbReference type="InterPro" id="IPR031325">
    <property type="entry name" value="RHS_repeat"/>
</dbReference>
<keyword evidence="4" id="KW-0472">Membrane</keyword>
<evidence type="ECO:0000259" key="7">
    <source>
        <dbReference type="Pfam" id="PF25023"/>
    </source>
</evidence>
<reference evidence="8" key="1">
    <citation type="submission" date="2024-07" db="EMBL/GenBank/DDBJ databases">
        <authorList>
            <person name="Yu S.T."/>
        </authorList>
    </citation>
    <scope>NUCLEOTIDE SEQUENCE</scope>
    <source>
        <strain evidence="8">R02</strain>
    </source>
</reference>
<feature type="coiled-coil region" evidence="2">
    <location>
        <begin position="99"/>
        <end position="126"/>
    </location>
</feature>
<dbReference type="PANTHER" id="PTHR32305:SF15">
    <property type="entry name" value="PROTEIN RHSA-RELATED"/>
    <property type="match status" value="1"/>
</dbReference>
<proteinExistence type="predicted"/>